<dbReference type="OrthoDB" id="1691445at2"/>
<name>A0A133KG16_9FIRM</name>
<keyword evidence="2" id="KW-1185">Reference proteome</keyword>
<dbReference type="RefSeq" id="WP_060929202.1">
    <property type="nucleotide sequence ID" value="NZ_CAMPNK010000020.1"/>
</dbReference>
<protein>
    <submittedName>
        <fullName evidence="1">Uncharacterized protein</fullName>
    </submittedName>
</protein>
<comment type="caution">
    <text evidence="1">The sequence shown here is derived from an EMBL/GenBank/DDBJ whole genome shotgun (WGS) entry which is preliminary data.</text>
</comment>
<evidence type="ECO:0000313" key="2">
    <source>
        <dbReference type="Proteomes" id="UP000070383"/>
    </source>
</evidence>
<sequence length="203" mass="23711">MTKIYEQFPEITNIRANVLSRKFVNNNTYLILDKTIVIPKNDLLIADEGFISGHKILEVEEKKDNLVHLIEGKENRKEVIIDIDKEIRHHNLAYATSFCLFKIFYQTYYSSEKMSFFLEDNHGKILIENPASDFNEKLLEDLVKYAIDKGLRLNKDKGIVELRAIGKTINNLIAYDRTYKIKSFDIKASYFENKTKYIIFTAG</sequence>
<dbReference type="PATRIC" id="fig|33036.3.peg.685"/>
<reference evidence="2" key="1">
    <citation type="submission" date="2016-01" db="EMBL/GenBank/DDBJ databases">
        <authorList>
            <person name="Mitreva M."/>
            <person name="Pepin K.H."/>
            <person name="Mihindukulasuriya K.A."/>
            <person name="Fulton R."/>
            <person name="Fronick C."/>
            <person name="O'Laughlin M."/>
            <person name="Miner T."/>
            <person name="Herter B."/>
            <person name="Rosa B.A."/>
            <person name="Cordes M."/>
            <person name="Tomlinson C."/>
            <person name="Wollam A."/>
            <person name="Palsikar V.B."/>
            <person name="Mardis E.R."/>
            <person name="Wilson R.K."/>
        </authorList>
    </citation>
    <scope>NUCLEOTIDE SEQUENCE [LARGE SCALE GENOMIC DNA]</scope>
    <source>
        <strain evidence="2">MJR8151</strain>
    </source>
</reference>
<accession>A0A133KG16</accession>
<dbReference type="Proteomes" id="UP000070383">
    <property type="component" value="Unassembled WGS sequence"/>
</dbReference>
<dbReference type="Gene3D" id="2.40.30.130">
    <property type="match status" value="1"/>
</dbReference>
<dbReference type="STRING" id="33036.HMPREF3200_00689"/>
<proteinExistence type="predicted"/>
<organism evidence="1 2">
    <name type="scientific">Anaerococcus tetradius</name>
    <dbReference type="NCBI Taxonomy" id="33036"/>
    <lineage>
        <taxon>Bacteria</taxon>
        <taxon>Bacillati</taxon>
        <taxon>Bacillota</taxon>
        <taxon>Tissierellia</taxon>
        <taxon>Tissierellales</taxon>
        <taxon>Peptoniphilaceae</taxon>
        <taxon>Anaerococcus</taxon>
    </lineage>
</organism>
<gene>
    <name evidence="1" type="ORF">HMPREF3200_00689</name>
</gene>
<dbReference type="EMBL" id="LRPM01000024">
    <property type="protein sequence ID" value="KWZ78486.1"/>
    <property type="molecule type" value="Genomic_DNA"/>
</dbReference>
<dbReference type="AlphaFoldDB" id="A0A133KG16"/>
<evidence type="ECO:0000313" key="1">
    <source>
        <dbReference type="EMBL" id="KWZ78486.1"/>
    </source>
</evidence>